<evidence type="ECO:0000313" key="1">
    <source>
        <dbReference type="EMBL" id="NDJ16798.1"/>
    </source>
</evidence>
<evidence type="ECO:0000313" key="2">
    <source>
        <dbReference type="Proteomes" id="UP000646053"/>
    </source>
</evidence>
<accession>A0A8J7Z5I0</accession>
<dbReference type="EMBL" id="WVIE01000005">
    <property type="protein sequence ID" value="NDJ16798.1"/>
    <property type="molecule type" value="Genomic_DNA"/>
</dbReference>
<protein>
    <submittedName>
        <fullName evidence="1">Uncharacterized protein</fullName>
    </submittedName>
</protein>
<dbReference type="RefSeq" id="WP_162422315.1">
    <property type="nucleotide sequence ID" value="NZ_WVIE01000005.1"/>
</dbReference>
<dbReference type="Proteomes" id="UP000646053">
    <property type="component" value="Unassembled WGS sequence"/>
</dbReference>
<name>A0A8J7Z5I0_9CYAN</name>
<keyword evidence="2" id="KW-1185">Reference proteome</keyword>
<proteinExistence type="predicted"/>
<organism evidence="1 2">
    <name type="scientific">Myxacorys almedinensis A</name>
    <dbReference type="NCBI Taxonomy" id="2690445"/>
    <lineage>
        <taxon>Bacteria</taxon>
        <taxon>Bacillati</taxon>
        <taxon>Cyanobacteriota</taxon>
        <taxon>Cyanophyceae</taxon>
        <taxon>Leptolyngbyales</taxon>
        <taxon>Leptolyngbyaceae</taxon>
        <taxon>Myxacorys</taxon>
        <taxon>Myxacorys almedinensis</taxon>
    </lineage>
</organism>
<comment type="caution">
    <text evidence="1">The sequence shown here is derived from an EMBL/GenBank/DDBJ whole genome shotgun (WGS) entry which is preliminary data.</text>
</comment>
<reference evidence="1" key="1">
    <citation type="submission" date="2019-12" db="EMBL/GenBank/DDBJ databases">
        <title>High-Quality draft genome sequences of three cyanobacteria isolated from the limestone walls of the Old Cathedral of Coimbra.</title>
        <authorList>
            <person name="Tiago I."/>
            <person name="Soares F."/>
            <person name="Portugal A."/>
        </authorList>
    </citation>
    <scope>NUCLEOTIDE SEQUENCE</scope>
    <source>
        <strain evidence="1">A</strain>
    </source>
</reference>
<dbReference type="AlphaFoldDB" id="A0A8J7Z5I0"/>
<sequence length="59" mass="6509">MFADVYISTAELKPLLVQAISLKLKHPISEDDITQINSSADDDGDLTAISVTFELRDDE</sequence>
<gene>
    <name evidence="1" type="ORF">GS601_05750</name>
</gene>